<feature type="region of interest" description="Disordered" evidence="1">
    <location>
        <begin position="1160"/>
        <end position="1208"/>
    </location>
</feature>
<dbReference type="InterPro" id="IPR001387">
    <property type="entry name" value="Cro/C1-type_HTH"/>
</dbReference>
<dbReference type="Gene3D" id="1.10.260.40">
    <property type="entry name" value="lambda repressor-like DNA-binding domains"/>
    <property type="match status" value="1"/>
</dbReference>
<comment type="caution">
    <text evidence="3">The sequence shown here is derived from an EMBL/GenBank/DDBJ whole genome shotgun (WGS) entry which is preliminary data.</text>
</comment>
<sequence>MPPFCRNPSATAPRAPKLTAGDTYGEGVGVADSEPFWRALKAEVRKQGVPQRDLARRLHLSPSALSELLNGKRTSTPDWDVVRKLVEAIGADVAYWRRRLEESEATEGAQDSNSVREPAGCAVCESAHTTRYGDLEPNGLSVAARILAGRDVRLLDEMAFLDRAGLDEESQLLDFRHRFDKVARRLLTGLRGKLRHACHVHEARLFQAARALLIAEVCIKGPLLYECLDLNTGGAGLIDASLDGELVPVSLSDADHHACAVQHFERVSRELSPFSQPEDTGSTIALYKSRLAELAVQCPELFIWTTARDPAYAMDVLAHCPTGRARTELEQLYGELAARRTGLAGLETLLRALARDAPPAEWPARIAEIHRHELTRPLSSAGEAGEAGEAGKDHSGPRIPKLAQGYVNPAYRVAPHAPDNSPHVDAWWHTHPVHQDVQALLAGHLTTYPTPDHPLIVLGDPGTGKSLLTKLIAARLPPTDYLPIRIELRTVPADAGVLEQIDHALHRLTQRTITWAELTEASPGVLPVLIFDGFDELLQAGGTDHYRYLRDIADFQRRSATNGLPVAAIVTSRTVVADQAAIPPGSTIIRLEPFDEERIAHWTRIWNTVNKAHPCGTDLAARHPELAPQPLLLLMLALYHSIEPDAEAAGTMSRGTLYERLLKLFVRRQITKLEPGLRPTPLEEKVENELDLLSVIAMAMFNRGSQGVSATDAEHDLAYLRDPANSATDSAPWLLFGRFFFIHEARATYEDGEDHLWYEFLHATFGEYLAARKIARTLARCTDGGADGGAYGALLFALLSCAPLSDRAQIIEDVGDLLPETTADVIPALFPRALYPVDHDSGYSTGPTPVTYRHACYSANLLLLAFAWWNTFLFSEIAGTTSDPAENWRIHATLWKSQFEPGAWDAFTQLVETAVFEHDIGVGPSEYAGPGFTAGCRTLFLRDPDIDNLLRPALPVWEELRDFEREGFERHASYAGRALVALLVAPPAPHRDLPDLYGACLENLVNFGTETGTPRLHSAITRRLAAESERLPATFVNDTLKKLAKPQTLEDETRIALLACACRQLTRPGADEPLARVIARLLGVSSVQLGFQIDFLTTPTTESAIEALYDTLQARRPRIWLLRTAIHLDLHAWCTRHTAHLLGDEELRDDLTPYEAEYLHLTPRPSDPTAQPPTPPPPPPPIPPASPAPHPPAPPQTPKPPESPHYEG</sequence>
<dbReference type="Gene3D" id="3.40.50.300">
    <property type="entry name" value="P-loop containing nucleotide triphosphate hydrolases"/>
    <property type="match status" value="1"/>
</dbReference>
<evidence type="ECO:0000256" key="1">
    <source>
        <dbReference type="SAM" id="MobiDB-lite"/>
    </source>
</evidence>
<protein>
    <submittedName>
        <fullName evidence="3">Helix-turn-helix domain-containing protein</fullName>
    </submittedName>
</protein>
<accession>A0ABW9I019</accession>
<evidence type="ECO:0000313" key="4">
    <source>
        <dbReference type="Proteomes" id="UP001631957"/>
    </source>
</evidence>
<name>A0ABW9I019_9ACTN</name>
<dbReference type="Pfam" id="PF13560">
    <property type="entry name" value="HTH_31"/>
    <property type="match status" value="1"/>
</dbReference>
<dbReference type="EMBL" id="JBJVNI010000015">
    <property type="protein sequence ID" value="MFM9612402.1"/>
    <property type="molecule type" value="Genomic_DNA"/>
</dbReference>
<evidence type="ECO:0000259" key="2">
    <source>
        <dbReference type="PROSITE" id="PS50943"/>
    </source>
</evidence>
<dbReference type="SMART" id="SM00530">
    <property type="entry name" value="HTH_XRE"/>
    <property type="match status" value="1"/>
</dbReference>
<dbReference type="SUPFAM" id="SSF47413">
    <property type="entry name" value="lambda repressor-like DNA-binding domains"/>
    <property type="match status" value="1"/>
</dbReference>
<dbReference type="RefSeq" id="WP_409123133.1">
    <property type="nucleotide sequence ID" value="NZ_JBJVNI010000015.1"/>
</dbReference>
<dbReference type="Proteomes" id="UP001631957">
    <property type="component" value="Unassembled WGS sequence"/>
</dbReference>
<reference evidence="3 4" key="1">
    <citation type="submission" date="2024-12" db="EMBL/GenBank/DDBJ databases">
        <title>Forecasting of Potato common scab and diversities of Pathogenic streptomyces spp. in china.</title>
        <authorList>
            <person name="Handique U."/>
            <person name="Wu J."/>
        </authorList>
    </citation>
    <scope>NUCLEOTIDE SEQUENCE [LARGE SCALE GENOMIC DNA]</scope>
    <source>
        <strain evidence="3 4">ZRIMU1530</strain>
    </source>
</reference>
<organism evidence="3 4">
    <name type="scientific">Streptomyces niveiscabiei</name>
    <dbReference type="NCBI Taxonomy" id="164115"/>
    <lineage>
        <taxon>Bacteria</taxon>
        <taxon>Bacillati</taxon>
        <taxon>Actinomycetota</taxon>
        <taxon>Actinomycetes</taxon>
        <taxon>Kitasatosporales</taxon>
        <taxon>Streptomycetaceae</taxon>
        <taxon>Streptomyces</taxon>
    </lineage>
</organism>
<dbReference type="PROSITE" id="PS50943">
    <property type="entry name" value="HTH_CROC1"/>
    <property type="match status" value="1"/>
</dbReference>
<dbReference type="CDD" id="cd00093">
    <property type="entry name" value="HTH_XRE"/>
    <property type="match status" value="1"/>
</dbReference>
<gene>
    <name evidence="3" type="ORF">ACKI18_27270</name>
</gene>
<keyword evidence="4" id="KW-1185">Reference proteome</keyword>
<dbReference type="SUPFAM" id="SSF52540">
    <property type="entry name" value="P-loop containing nucleoside triphosphate hydrolases"/>
    <property type="match status" value="1"/>
</dbReference>
<feature type="compositionally biased region" description="Pro residues" evidence="1">
    <location>
        <begin position="1170"/>
        <end position="1201"/>
    </location>
</feature>
<feature type="domain" description="HTH cro/C1-type" evidence="2">
    <location>
        <begin position="40"/>
        <end position="96"/>
    </location>
</feature>
<dbReference type="InterPro" id="IPR010982">
    <property type="entry name" value="Lambda_DNA-bd_dom_sf"/>
</dbReference>
<feature type="region of interest" description="Disordered" evidence="1">
    <location>
        <begin position="376"/>
        <end position="399"/>
    </location>
</feature>
<dbReference type="InterPro" id="IPR027417">
    <property type="entry name" value="P-loop_NTPase"/>
</dbReference>
<dbReference type="InterPro" id="IPR003593">
    <property type="entry name" value="AAA+_ATPase"/>
</dbReference>
<evidence type="ECO:0000313" key="3">
    <source>
        <dbReference type="EMBL" id="MFM9612402.1"/>
    </source>
</evidence>
<proteinExistence type="predicted"/>
<dbReference type="SMART" id="SM00382">
    <property type="entry name" value="AAA"/>
    <property type="match status" value="1"/>
</dbReference>